<protein>
    <recommendedName>
        <fullName evidence="2">N-acetylmuramoyl-L-alanine amidase</fullName>
        <ecNumber evidence="2">3.5.1.28</ecNumber>
    </recommendedName>
</protein>
<name>A0A5B8I644_9RHOB</name>
<dbReference type="CDD" id="cd02696">
    <property type="entry name" value="MurNAc-LAA"/>
    <property type="match status" value="1"/>
</dbReference>
<dbReference type="Pfam" id="PF01520">
    <property type="entry name" value="Amidase_3"/>
    <property type="match status" value="1"/>
</dbReference>
<evidence type="ECO:0000256" key="2">
    <source>
        <dbReference type="ARBA" id="ARBA00011901"/>
    </source>
</evidence>
<dbReference type="PANTHER" id="PTHR30404:SF0">
    <property type="entry name" value="N-ACETYLMURAMOYL-L-ALANINE AMIDASE AMIC"/>
    <property type="match status" value="1"/>
</dbReference>
<feature type="chain" id="PRO_5023018995" description="N-acetylmuramoyl-L-alanine amidase" evidence="4">
    <location>
        <begin position="21"/>
        <end position="391"/>
    </location>
</feature>
<evidence type="ECO:0000256" key="3">
    <source>
        <dbReference type="ARBA" id="ARBA00022801"/>
    </source>
</evidence>
<dbReference type="InterPro" id="IPR002508">
    <property type="entry name" value="MurNAc-LAA_cat"/>
</dbReference>
<feature type="domain" description="MurNAc-LAA" evidence="5">
    <location>
        <begin position="224"/>
        <end position="379"/>
    </location>
</feature>
<comment type="catalytic activity">
    <reaction evidence="1">
        <text>Hydrolyzes the link between N-acetylmuramoyl residues and L-amino acid residues in certain cell-wall glycopeptides.</text>
        <dbReference type="EC" id="3.5.1.28"/>
    </reaction>
</comment>
<dbReference type="OrthoDB" id="9806267at2"/>
<evidence type="ECO:0000313" key="7">
    <source>
        <dbReference type="Proteomes" id="UP000318483"/>
    </source>
</evidence>
<dbReference type="SUPFAM" id="SSF53187">
    <property type="entry name" value="Zn-dependent exopeptidases"/>
    <property type="match status" value="1"/>
</dbReference>
<dbReference type="SMART" id="SM00646">
    <property type="entry name" value="Ami_3"/>
    <property type="match status" value="1"/>
</dbReference>
<dbReference type="EMBL" id="CP042261">
    <property type="protein sequence ID" value="QDY68875.1"/>
    <property type="molecule type" value="Genomic_DNA"/>
</dbReference>
<evidence type="ECO:0000313" key="6">
    <source>
        <dbReference type="EMBL" id="QDY68875.1"/>
    </source>
</evidence>
<evidence type="ECO:0000256" key="4">
    <source>
        <dbReference type="SAM" id="SignalP"/>
    </source>
</evidence>
<reference evidence="6 7" key="1">
    <citation type="submission" date="2019-07" db="EMBL/GenBank/DDBJ databases">
        <title>Litoreibacter alkalisoli sp. nov., isolated from saline-alkaline soil.</title>
        <authorList>
            <person name="Wang S."/>
            <person name="Xu L."/>
            <person name="Xing Y.-T."/>
            <person name="Sun J.-Q."/>
        </authorList>
    </citation>
    <scope>NUCLEOTIDE SEQUENCE [LARGE SCALE GENOMIC DNA]</scope>
    <source>
        <strain evidence="6 7">LN3S51</strain>
    </source>
</reference>
<feature type="signal peptide" evidence="4">
    <location>
        <begin position="1"/>
        <end position="20"/>
    </location>
</feature>
<accession>A0A5B8I644</accession>
<keyword evidence="4" id="KW-0732">Signal</keyword>
<keyword evidence="7" id="KW-1185">Reference proteome</keyword>
<evidence type="ECO:0000256" key="1">
    <source>
        <dbReference type="ARBA" id="ARBA00001561"/>
    </source>
</evidence>
<proteinExistence type="predicted"/>
<dbReference type="KEGG" id="lit:FPZ52_04005"/>
<dbReference type="GO" id="GO:0009253">
    <property type="term" value="P:peptidoglycan catabolic process"/>
    <property type="evidence" value="ECO:0007669"/>
    <property type="project" value="InterPro"/>
</dbReference>
<gene>
    <name evidence="6" type="ORF">FPZ52_04005</name>
</gene>
<sequence>MKIAIFQTLGAILFASAVSAQSMPSALTRIVPERTEIGMSESGDPVIGIGLSRPLPWRLETSATPPTLTVEFNSLSGGDVADQITLAEPVEAVRQQQADNKTRVTFWLTAPMRVAQAGMQVDNPDQAAILSIRLVPDPDPESDAVAGQGMDAVTNHSGDAARLVVMLDPGHGGDDRGAQYGGIDEADLVLDFTRALRDRLARDTGFDVRLTRQEDGFVSLYERVSQAREADADVFISIHADSVLRGQARGASVYTLRRDGEDPLNSYLDGTRPRGDLITQLDLTGHTDDVATALLDLSQRTTSPRSKTLAHSLVGAMADEGVVLYKHPEKLANFVVLRAPDIPSVLVELGFLSNPADRALITDPDWQRRMIDALTKGLLLWLDGSDDTVMR</sequence>
<keyword evidence="3" id="KW-0378">Hydrolase</keyword>
<organism evidence="6 7">
    <name type="scientific">Qingshengfaniella alkalisoli</name>
    <dbReference type="NCBI Taxonomy" id="2599296"/>
    <lineage>
        <taxon>Bacteria</taxon>
        <taxon>Pseudomonadati</taxon>
        <taxon>Pseudomonadota</taxon>
        <taxon>Alphaproteobacteria</taxon>
        <taxon>Rhodobacterales</taxon>
        <taxon>Paracoccaceae</taxon>
        <taxon>Qingshengfaniella</taxon>
    </lineage>
</organism>
<dbReference type="PANTHER" id="PTHR30404">
    <property type="entry name" value="N-ACETYLMURAMOYL-L-ALANINE AMIDASE"/>
    <property type="match status" value="1"/>
</dbReference>
<dbReference type="EC" id="3.5.1.28" evidence="2"/>
<dbReference type="InterPro" id="IPR050695">
    <property type="entry name" value="N-acetylmuramoyl_amidase_3"/>
</dbReference>
<dbReference type="AlphaFoldDB" id="A0A5B8I644"/>
<dbReference type="Gene3D" id="3.40.630.40">
    <property type="entry name" value="Zn-dependent exopeptidases"/>
    <property type="match status" value="1"/>
</dbReference>
<dbReference type="Proteomes" id="UP000318483">
    <property type="component" value="Chromosome"/>
</dbReference>
<evidence type="ECO:0000259" key="5">
    <source>
        <dbReference type="SMART" id="SM00646"/>
    </source>
</evidence>
<dbReference type="GO" id="GO:0030288">
    <property type="term" value="C:outer membrane-bounded periplasmic space"/>
    <property type="evidence" value="ECO:0007669"/>
    <property type="project" value="TreeGrafter"/>
</dbReference>
<dbReference type="GO" id="GO:0008745">
    <property type="term" value="F:N-acetylmuramoyl-L-alanine amidase activity"/>
    <property type="evidence" value="ECO:0007669"/>
    <property type="project" value="UniProtKB-EC"/>
</dbReference>